<dbReference type="GO" id="GO:0016180">
    <property type="term" value="P:snRNA processing"/>
    <property type="evidence" value="ECO:0007669"/>
    <property type="project" value="TreeGrafter"/>
</dbReference>
<evidence type="ECO:0000259" key="3">
    <source>
        <dbReference type="SMART" id="SM01027"/>
    </source>
</evidence>
<evidence type="ECO:0000313" key="4">
    <source>
        <dbReference type="EMBL" id="KYF44763.1"/>
    </source>
</evidence>
<feature type="compositionally biased region" description="Acidic residues" evidence="2">
    <location>
        <begin position="566"/>
        <end position="577"/>
    </location>
</feature>
<feature type="region of interest" description="Disordered" evidence="2">
    <location>
        <begin position="528"/>
        <end position="604"/>
    </location>
</feature>
<dbReference type="InterPro" id="IPR011108">
    <property type="entry name" value="RMMBL"/>
</dbReference>
<accession>A0A139Y168</accession>
<feature type="compositionally biased region" description="Basic and acidic residues" evidence="2">
    <location>
        <begin position="594"/>
        <end position="603"/>
    </location>
</feature>
<dbReference type="GO" id="GO:0004521">
    <property type="term" value="F:RNA endonuclease activity"/>
    <property type="evidence" value="ECO:0007669"/>
    <property type="project" value="TreeGrafter"/>
</dbReference>
<dbReference type="Pfam" id="PF07521">
    <property type="entry name" value="RMMBL"/>
    <property type="match status" value="1"/>
</dbReference>
<dbReference type="OrthoDB" id="10249535at2759"/>
<dbReference type="Proteomes" id="UP000074247">
    <property type="component" value="Unassembled WGS sequence"/>
</dbReference>
<proteinExistence type="predicted"/>
<dbReference type="InterPro" id="IPR022712">
    <property type="entry name" value="Beta_Casp"/>
</dbReference>
<dbReference type="AlphaFoldDB" id="A0A139Y168"/>
<dbReference type="Gene3D" id="3.60.15.10">
    <property type="entry name" value="Ribonuclease Z/Hydroxyacylglutathione hydrolase-like"/>
    <property type="match status" value="1"/>
</dbReference>
<dbReference type="EMBL" id="AGQS02004301">
    <property type="protein sequence ID" value="KYF44763.1"/>
    <property type="molecule type" value="Genomic_DNA"/>
</dbReference>
<feature type="compositionally biased region" description="Basic and acidic residues" evidence="2">
    <location>
        <begin position="542"/>
        <end position="565"/>
    </location>
</feature>
<feature type="domain" description="Beta-Casp" evidence="3">
    <location>
        <begin position="1"/>
        <end position="118"/>
    </location>
</feature>
<organism evidence="4 5">
    <name type="scientific">Toxoplasma gondii ARI</name>
    <dbReference type="NCBI Taxonomy" id="1074872"/>
    <lineage>
        <taxon>Eukaryota</taxon>
        <taxon>Sar</taxon>
        <taxon>Alveolata</taxon>
        <taxon>Apicomplexa</taxon>
        <taxon>Conoidasida</taxon>
        <taxon>Coccidia</taxon>
        <taxon>Eucoccidiorida</taxon>
        <taxon>Eimeriorina</taxon>
        <taxon>Sarcocystidae</taxon>
        <taxon>Toxoplasma</taxon>
    </lineage>
</organism>
<dbReference type="Gene3D" id="3.40.50.10890">
    <property type="match status" value="1"/>
</dbReference>
<dbReference type="GO" id="GO:0016787">
    <property type="term" value="F:hydrolase activity"/>
    <property type="evidence" value="ECO:0007669"/>
    <property type="project" value="UniProtKB-KW"/>
</dbReference>
<dbReference type="InterPro" id="IPR050698">
    <property type="entry name" value="MBL"/>
</dbReference>
<evidence type="ECO:0000313" key="5">
    <source>
        <dbReference type="Proteomes" id="UP000074247"/>
    </source>
</evidence>
<dbReference type="Pfam" id="PF10996">
    <property type="entry name" value="Beta-Casp"/>
    <property type="match status" value="1"/>
</dbReference>
<evidence type="ECO:0000256" key="1">
    <source>
        <dbReference type="ARBA" id="ARBA00022801"/>
    </source>
</evidence>
<dbReference type="PANTHER" id="PTHR11203">
    <property type="entry name" value="CLEAVAGE AND POLYADENYLATION SPECIFICITY FACTOR FAMILY MEMBER"/>
    <property type="match status" value="1"/>
</dbReference>
<evidence type="ECO:0000256" key="2">
    <source>
        <dbReference type="SAM" id="MobiDB-lite"/>
    </source>
</evidence>
<comment type="caution">
    <text evidence="4">The sequence shown here is derived from an EMBL/GenBank/DDBJ whole genome shotgun (WGS) entry which is preliminary data.</text>
</comment>
<keyword evidence="1" id="KW-0378">Hydrolase</keyword>
<sequence length="674" mass="72208">MLLENYWERMHLRFPIYFAGGMTERANAYYRLYVHWSKADANVDADPEDALRTAFSFPHILPFQSSLLSAPTPLVLLATPGMLHGGLALKALKAWGGDPATLVLLPGYCVRGTVGAMLIAGQRQIPLDGHATLNVKCRIRYMSFSAHADTTGIQQLIVNTQPRNVILVHGEKEGMAKLAAVIRRDFNIPVYTPATGQTISIPVVRRERVVPVYVHLNFLRAAVALTAAGGAPGQAACSAQQRQDLRALVASCTDGDDELKKLLVTSGFSSILGIDSDAPSEPISEIGGDLSSSSSSSSSLSSFSSSSSSAAETALVPPGMLPCYFPFLTAPPAVCFKVSPFDSPSSEQSEANSRFLIVDHDTLQKAATHNALHGDGSLLHRLRHEPPFAVSAPSSSSSSPSSSSSSSPASSSSSSPSSSSSSSPASSSSSSPSSSSSSPSSSSSSPVSSSSSPAPLPKCLRLHSVRYSARVALSFASFRSLLGLFFEYFFQCRAAHQRQRLASAAFLRLPAALDFGGEVKVLSFRDGRQTTEDSAQATGDANAEKSRERRKKDGAGAGDEGKGQEEEAQEEGQEESEESVREDASARDLGAGETRNKEWNEEKADTDEDSVLVSFLSLVAVHDGRKTLRMQWADQVRRRSLFHECFLRRFVPGQLSHTALSFYSRLLLSSLSRS</sequence>
<dbReference type="PANTHER" id="PTHR11203:SF37">
    <property type="entry name" value="INTEGRATOR COMPLEX SUBUNIT 11"/>
    <property type="match status" value="1"/>
</dbReference>
<name>A0A139Y168_TOXGO</name>
<feature type="region of interest" description="Disordered" evidence="2">
    <location>
        <begin position="389"/>
        <end position="455"/>
    </location>
</feature>
<dbReference type="GO" id="GO:0005634">
    <property type="term" value="C:nucleus"/>
    <property type="evidence" value="ECO:0007669"/>
    <property type="project" value="TreeGrafter"/>
</dbReference>
<dbReference type="SMART" id="SM01027">
    <property type="entry name" value="Beta-Casp"/>
    <property type="match status" value="1"/>
</dbReference>
<dbReference type="SUPFAM" id="SSF56281">
    <property type="entry name" value="Metallo-hydrolase/oxidoreductase"/>
    <property type="match status" value="1"/>
</dbReference>
<dbReference type="VEuPathDB" id="ToxoDB:TGARI_369430"/>
<reference evidence="4 5" key="1">
    <citation type="journal article" date="2016" name="Nat. Commun.">
        <title>Local admixture of amplified and diversified secreted pathogenesis determinants shapes mosaic Toxoplasma gondii genomes.</title>
        <authorList>
            <person name="Lorenzi H."/>
            <person name="Khan A."/>
            <person name="Behnke M.S."/>
            <person name="Namasivayam S."/>
            <person name="Swapna L.S."/>
            <person name="Hadjithomas M."/>
            <person name="Karamycheva S."/>
            <person name="Pinney D."/>
            <person name="Brunk B.P."/>
            <person name="Ajioka J.W."/>
            <person name="Ajzenberg D."/>
            <person name="Boothroyd J.C."/>
            <person name="Boyle J.P."/>
            <person name="Darde M.L."/>
            <person name="Diaz-Miranda M.A."/>
            <person name="Dubey J.P."/>
            <person name="Fritz H.M."/>
            <person name="Gennari S.M."/>
            <person name="Gregory B.D."/>
            <person name="Kim K."/>
            <person name="Saeij J.P."/>
            <person name="Su C."/>
            <person name="White M.W."/>
            <person name="Zhu X.Q."/>
            <person name="Howe D.K."/>
            <person name="Rosenthal B.M."/>
            <person name="Grigg M.E."/>
            <person name="Parkinson J."/>
            <person name="Liu L."/>
            <person name="Kissinger J.C."/>
            <person name="Roos D.S."/>
            <person name="Sibley L.D."/>
        </authorList>
    </citation>
    <scope>NUCLEOTIDE SEQUENCE [LARGE SCALE GENOMIC DNA]</scope>
    <source>
        <strain evidence="4 5">ARI</strain>
    </source>
</reference>
<dbReference type="InterPro" id="IPR036866">
    <property type="entry name" value="RibonucZ/Hydroxyglut_hydro"/>
</dbReference>
<gene>
    <name evidence="4" type="ORF">TGARI_369430</name>
</gene>
<feature type="compositionally biased region" description="Low complexity" evidence="2">
    <location>
        <begin position="391"/>
        <end position="453"/>
    </location>
</feature>
<protein>
    <submittedName>
        <fullName evidence="4">Metallo-beta-lactamase domain protein</fullName>
    </submittedName>
</protein>